<dbReference type="InterPro" id="IPR007348">
    <property type="entry name" value="CopC_dom"/>
</dbReference>
<dbReference type="Proteomes" id="UP000077628">
    <property type="component" value="Unassembled WGS sequence"/>
</dbReference>
<evidence type="ECO:0000256" key="6">
    <source>
        <dbReference type="SAM" id="SignalP"/>
    </source>
</evidence>
<evidence type="ECO:0000313" key="8">
    <source>
        <dbReference type="EMBL" id="OAI24262.1"/>
    </source>
</evidence>
<name>A0A177P2D1_9GAMM</name>
<comment type="caution">
    <text evidence="8">The sequence shown here is derived from an EMBL/GenBank/DDBJ whole genome shotgun (WGS) entry which is preliminary data.</text>
</comment>
<dbReference type="RefSeq" id="WP_064025517.1">
    <property type="nucleotide sequence ID" value="NZ_LUUK01000050.1"/>
</dbReference>
<dbReference type="GO" id="GO:0005507">
    <property type="term" value="F:copper ion binding"/>
    <property type="evidence" value="ECO:0007669"/>
    <property type="project" value="UniProtKB-UniRule"/>
</dbReference>
<dbReference type="STRING" id="702114.A1355_20795"/>
<feature type="domain" description="CopC" evidence="7">
    <location>
        <begin position="28"/>
        <end position="123"/>
    </location>
</feature>
<evidence type="ECO:0000256" key="2">
    <source>
        <dbReference type="ARBA" id="ARBA00022723"/>
    </source>
</evidence>
<organism evidence="8 9">
    <name type="scientific">Methylomonas koyamae</name>
    <dbReference type="NCBI Taxonomy" id="702114"/>
    <lineage>
        <taxon>Bacteria</taxon>
        <taxon>Pseudomonadati</taxon>
        <taxon>Pseudomonadota</taxon>
        <taxon>Gammaproteobacteria</taxon>
        <taxon>Methylococcales</taxon>
        <taxon>Methylococcaceae</taxon>
        <taxon>Methylomonas</taxon>
    </lineage>
</organism>
<evidence type="ECO:0000256" key="4">
    <source>
        <dbReference type="ARBA" id="ARBA00023008"/>
    </source>
</evidence>
<reference evidence="9" key="1">
    <citation type="submission" date="2016-03" db="EMBL/GenBank/DDBJ databases">
        <authorList>
            <person name="Heylen K."/>
            <person name="De Vos P."/>
            <person name="Vekeman B."/>
        </authorList>
    </citation>
    <scope>NUCLEOTIDE SEQUENCE [LARGE SCALE GENOMIC DNA]</scope>
    <source>
        <strain evidence="9">R-45383</strain>
    </source>
</reference>
<evidence type="ECO:0000313" key="9">
    <source>
        <dbReference type="Proteomes" id="UP000077628"/>
    </source>
</evidence>
<dbReference type="GO" id="GO:0046688">
    <property type="term" value="P:response to copper ion"/>
    <property type="evidence" value="ECO:0007669"/>
    <property type="project" value="UniProtKB-UniRule"/>
</dbReference>
<sequence>MPKSHITTIIKAGLMATALLSPVSALAHAILVKSQPAKDEEVKEAPKQVDLWFNDPVRSEYKALAVIDAAGKRVDNHDVEQSLTDGSHIHATVANLAPGKYTVRYRVVSEDTHIVTGKFDFTVKP</sequence>
<keyword evidence="2 5" id="KW-0479">Metal-binding</keyword>
<dbReference type="PANTHER" id="PTHR34820">
    <property type="entry name" value="INNER MEMBRANE PROTEIN YEBZ"/>
    <property type="match status" value="1"/>
</dbReference>
<gene>
    <name evidence="8" type="ORF">A1355_20795</name>
</gene>
<dbReference type="SUPFAM" id="SSF81296">
    <property type="entry name" value="E set domains"/>
    <property type="match status" value="1"/>
</dbReference>
<dbReference type="InterPro" id="IPR032694">
    <property type="entry name" value="CopC/D"/>
</dbReference>
<comment type="similarity">
    <text evidence="5">Belongs to the CopC family.</text>
</comment>
<keyword evidence="5" id="KW-0574">Periplasm</keyword>
<comment type="subcellular location">
    <subcellularLocation>
        <location evidence="1">Cell envelope</location>
    </subcellularLocation>
    <subcellularLocation>
        <location evidence="5">Periplasm</location>
    </subcellularLocation>
</comment>
<feature type="signal peptide" evidence="6">
    <location>
        <begin position="1"/>
        <end position="27"/>
    </location>
</feature>
<keyword evidence="4 5" id="KW-0186">Copper</keyword>
<accession>A0A177P2D1</accession>
<dbReference type="InterPro" id="IPR014755">
    <property type="entry name" value="Cu-Rt/internalin_Ig-like"/>
</dbReference>
<dbReference type="OrthoDB" id="5568545at2"/>
<comment type="function">
    <text evidence="5">Involved in copper resistance.</text>
</comment>
<dbReference type="EMBL" id="LUUK01000050">
    <property type="protein sequence ID" value="OAI24262.1"/>
    <property type="molecule type" value="Genomic_DNA"/>
</dbReference>
<dbReference type="GO" id="GO:0005886">
    <property type="term" value="C:plasma membrane"/>
    <property type="evidence" value="ECO:0007669"/>
    <property type="project" value="TreeGrafter"/>
</dbReference>
<keyword evidence="9" id="KW-1185">Reference proteome</keyword>
<dbReference type="GO" id="GO:0042597">
    <property type="term" value="C:periplasmic space"/>
    <property type="evidence" value="ECO:0007669"/>
    <property type="project" value="UniProtKB-SubCell"/>
</dbReference>
<evidence type="ECO:0000256" key="3">
    <source>
        <dbReference type="ARBA" id="ARBA00022729"/>
    </source>
</evidence>
<evidence type="ECO:0000259" key="7">
    <source>
        <dbReference type="Pfam" id="PF04234"/>
    </source>
</evidence>
<dbReference type="Gene3D" id="2.60.40.1220">
    <property type="match status" value="1"/>
</dbReference>
<evidence type="ECO:0000256" key="1">
    <source>
        <dbReference type="ARBA" id="ARBA00004196"/>
    </source>
</evidence>
<dbReference type="AlphaFoldDB" id="A0A177P2D1"/>
<dbReference type="Pfam" id="PF04234">
    <property type="entry name" value="CopC"/>
    <property type="match status" value="1"/>
</dbReference>
<protein>
    <recommendedName>
        <fullName evidence="5">Copper resistance protein C</fullName>
    </recommendedName>
</protein>
<proteinExistence type="inferred from homology"/>
<dbReference type="GO" id="GO:0030313">
    <property type="term" value="C:cell envelope"/>
    <property type="evidence" value="ECO:0007669"/>
    <property type="project" value="UniProtKB-SubCell"/>
</dbReference>
<evidence type="ECO:0000256" key="5">
    <source>
        <dbReference type="RuleBase" id="RU369037"/>
    </source>
</evidence>
<feature type="chain" id="PRO_5008069848" description="Copper resistance protein C" evidence="6">
    <location>
        <begin position="28"/>
        <end position="125"/>
    </location>
</feature>
<keyword evidence="3 5" id="KW-0732">Signal</keyword>
<dbReference type="InterPro" id="IPR014756">
    <property type="entry name" value="Ig_E-set"/>
</dbReference>
<dbReference type="GO" id="GO:0006825">
    <property type="term" value="P:copper ion transport"/>
    <property type="evidence" value="ECO:0007669"/>
    <property type="project" value="InterPro"/>
</dbReference>
<dbReference type="PANTHER" id="PTHR34820:SF4">
    <property type="entry name" value="INNER MEMBRANE PROTEIN YEBZ"/>
    <property type="match status" value="1"/>
</dbReference>